<proteinExistence type="predicted"/>
<protein>
    <recommendedName>
        <fullName evidence="3">Asp23/Gls24 family envelope stress response protein</fullName>
    </recommendedName>
</protein>
<organism evidence="1 2">
    <name type="scientific">Nocardia albiluteola</name>
    <dbReference type="NCBI Taxonomy" id="2842303"/>
    <lineage>
        <taxon>Bacteria</taxon>
        <taxon>Bacillati</taxon>
        <taxon>Actinomycetota</taxon>
        <taxon>Actinomycetes</taxon>
        <taxon>Mycobacteriales</taxon>
        <taxon>Nocardiaceae</taxon>
        <taxon>Nocardia</taxon>
    </lineage>
</organism>
<evidence type="ECO:0008006" key="3">
    <source>
        <dbReference type="Google" id="ProtNLM"/>
    </source>
</evidence>
<name>A0ABS6B8K0_9NOCA</name>
<reference evidence="1 2" key="1">
    <citation type="submission" date="2021-06" db="EMBL/GenBank/DDBJ databases">
        <title>Actinomycetes sequencing.</title>
        <authorList>
            <person name="Shan Q."/>
        </authorList>
    </citation>
    <scope>NUCLEOTIDE SEQUENCE [LARGE SCALE GENOMIC DNA]</scope>
    <source>
        <strain evidence="1 2">NEAU-G5</strain>
    </source>
</reference>
<gene>
    <name evidence="1" type="ORF">KO481_34595</name>
</gene>
<dbReference type="EMBL" id="JAHKNI010000015">
    <property type="protein sequence ID" value="MBU3066634.1"/>
    <property type="molecule type" value="Genomic_DNA"/>
</dbReference>
<sequence length="125" mass="13617">MTSTATPSTRQVRNARPAGAYTAFPVADSDVAWQSDSVLDADGVCAIVSAAAREITGVDAEVRVRAALDRGAAVLRVQVPVRYPMPIWQVTTACRAHVLERMRQRCGITVRRLDIEVIELTEPAR</sequence>
<evidence type="ECO:0000313" key="2">
    <source>
        <dbReference type="Proteomes" id="UP000733379"/>
    </source>
</evidence>
<evidence type="ECO:0000313" key="1">
    <source>
        <dbReference type="EMBL" id="MBU3066634.1"/>
    </source>
</evidence>
<keyword evidence="2" id="KW-1185">Reference proteome</keyword>
<dbReference type="Proteomes" id="UP000733379">
    <property type="component" value="Unassembled WGS sequence"/>
</dbReference>
<comment type="caution">
    <text evidence="1">The sequence shown here is derived from an EMBL/GenBank/DDBJ whole genome shotgun (WGS) entry which is preliminary data.</text>
</comment>
<dbReference type="RefSeq" id="WP_215922709.1">
    <property type="nucleotide sequence ID" value="NZ_JAHKNI010000015.1"/>
</dbReference>
<accession>A0ABS6B8K0</accession>